<sequence>TTRQRTDAHRRRPVVGHEPDALLGHLDAHRLAEQRHVMGTIRANSPNGIVTNAL</sequence>
<evidence type="ECO:0000313" key="2">
    <source>
        <dbReference type="Proteomes" id="UP000184267"/>
    </source>
</evidence>
<dbReference type="AlphaFoldDB" id="A0A1M2VPX7"/>
<evidence type="ECO:0000313" key="1">
    <source>
        <dbReference type="EMBL" id="OJT09659.1"/>
    </source>
</evidence>
<organism evidence="1 2">
    <name type="scientific">Trametes pubescens</name>
    <name type="common">White-rot fungus</name>
    <dbReference type="NCBI Taxonomy" id="154538"/>
    <lineage>
        <taxon>Eukaryota</taxon>
        <taxon>Fungi</taxon>
        <taxon>Dikarya</taxon>
        <taxon>Basidiomycota</taxon>
        <taxon>Agaricomycotina</taxon>
        <taxon>Agaricomycetes</taxon>
        <taxon>Polyporales</taxon>
        <taxon>Polyporaceae</taxon>
        <taxon>Trametes</taxon>
    </lineage>
</organism>
<accession>A0A1M2VPX7</accession>
<gene>
    <name evidence="1" type="ORF">TRAPUB_13863</name>
</gene>
<feature type="non-terminal residue" evidence="1">
    <location>
        <position position="1"/>
    </location>
</feature>
<proteinExistence type="predicted"/>
<dbReference type="EMBL" id="MNAD01000892">
    <property type="protein sequence ID" value="OJT09659.1"/>
    <property type="molecule type" value="Genomic_DNA"/>
</dbReference>
<name>A0A1M2VPX7_TRAPU</name>
<protein>
    <submittedName>
        <fullName evidence="1">Uncharacterized protein</fullName>
    </submittedName>
</protein>
<comment type="caution">
    <text evidence="1">The sequence shown here is derived from an EMBL/GenBank/DDBJ whole genome shotgun (WGS) entry which is preliminary data.</text>
</comment>
<keyword evidence="2" id="KW-1185">Reference proteome</keyword>
<dbReference type="Proteomes" id="UP000184267">
    <property type="component" value="Unassembled WGS sequence"/>
</dbReference>
<reference evidence="1 2" key="1">
    <citation type="submission" date="2016-10" db="EMBL/GenBank/DDBJ databases">
        <title>Genome sequence of the basidiomycete white-rot fungus Trametes pubescens.</title>
        <authorList>
            <person name="Makela M.R."/>
            <person name="Granchi Z."/>
            <person name="Peng M."/>
            <person name="De Vries R.P."/>
            <person name="Grigoriev I."/>
            <person name="Riley R."/>
            <person name="Hilden K."/>
        </authorList>
    </citation>
    <scope>NUCLEOTIDE SEQUENCE [LARGE SCALE GENOMIC DNA]</scope>
    <source>
        <strain evidence="1 2">FBCC735</strain>
    </source>
</reference>